<gene>
    <name evidence="1" type="ORF">GCM10010946_26260</name>
</gene>
<reference evidence="2" key="1">
    <citation type="journal article" date="2019" name="Int. J. Syst. Evol. Microbiol.">
        <title>The Global Catalogue of Microorganisms (GCM) 10K type strain sequencing project: providing services to taxonomists for standard genome sequencing and annotation.</title>
        <authorList>
            <consortium name="The Broad Institute Genomics Platform"/>
            <consortium name="The Broad Institute Genome Sequencing Center for Infectious Disease"/>
            <person name="Wu L."/>
            <person name="Ma J."/>
        </authorList>
    </citation>
    <scope>NUCLEOTIDE SEQUENCE [LARGE SCALE GENOMIC DNA]</scope>
    <source>
        <strain evidence="2">KCTC 23917</strain>
    </source>
</reference>
<sequence>MPLWYAVALNGLIVVLIRDMVFPFVSDVVDEHVHILRQTSTLIKTIKFIVTIKFNYQ</sequence>
<keyword evidence="2" id="KW-1185">Reference proteome</keyword>
<accession>A0ABQ2Y0R4</accession>
<dbReference type="Proteomes" id="UP000653343">
    <property type="component" value="Unassembled WGS sequence"/>
</dbReference>
<organism evidence="1 2">
    <name type="scientific">Undibacterium squillarum</name>
    <dbReference type="NCBI Taxonomy" id="1131567"/>
    <lineage>
        <taxon>Bacteria</taxon>
        <taxon>Pseudomonadati</taxon>
        <taxon>Pseudomonadota</taxon>
        <taxon>Betaproteobacteria</taxon>
        <taxon>Burkholderiales</taxon>
        <taxon>Oxalobacteraceae</taxon>
        <taxon>Undibacterium</taxon>
    </lineage>
</organism>
<name>A0ABQ2Y0R4_9BURK</name>
<protein>
    <submittedName>
        <fullName evidence="1">Uncharacterized protein</fullName>
    </submittedName>
</protein>
<evidence type="ECO:0000313" key="2">
    <source>
        <dbReference type="Proteomes" id="UP000653343"/>
    </source>
</evidence>
<evidence type="ECO:0000313" key="1">
    <source>
        <dbReference type="EMBL" id="GGX46447.1"/>
    </source>
</evidence>
<comment type="caution">
    <text evidence="1">The sequence shown here is derived from an EMBL/GenBank/DDBJ whole genome shotgun (WGS) entry which is preliminary data.</text>
</comment>
<dbReference type="EMBL" id="BMYU01000006">
    <property type="protein sequence ID" value="GGX46447.1"/>
    <property type="molecule type" value="Genomic_DNA"/>
</dbReference>
<proteinExistence type="predicted"/>